<gene>
    <name evidence="7" type="ORF">CDAR_308041</name>
</gene>
<feature type="transmembrane region" description="Helical" evidence="6">
    <location>
        <begin position="82"/>
        <end position="103"/>
    </location>
</feature>
<dbReference type="Gene3D" id="1.20.1070.10">
    <property type="entry name" value="Rhodopsin 7-helix transmembrane proteins"/>
    <property type="match status" value="1"/>
</dbReference>
<keyword evidence="4" id="KW-0675">Receptor</keyword>
<reference evidence="7 8" key="1">
    <citation type="submission" date="2021-06" db="EMBL/GenBank/DDBJ databases">
        <title>Caerostris darwini draft genome.</title>
        <authorList>
            <person name="Kono N."/>
            <person name="Arakawa K."/>
        </authorList>
    </citation>
    <scope>NUCLEOTIDE SEQUENCE [LARGE SCALE GENOMIC DNA]</scope>
</reference>
<comment type="caution">
    <text evidence="7">The sequence shown here is derived from an EMBL/GenBank/DDBJ whole genome shotgun (WGS) entry which is preliminary data.</text>
</comment>
<accession>A0AAV4USN3</accession>
<dbReference type="InterPro" id="IPR001681">
    <property type="entry name" value="Neurokn_rcpt"/>
</dbReference>
<keyword evidence="6" id="KW-0472">Membrane</keyword>
<protein>
    <recommendedName>
        <fullName evidence="9">G-protein coupled receptors family 1 profile domain-containing protein</fullName>
    </recommendedName>
</protein>
<evidence type="ECO:0000313" key="7">
    <source>
        <dbReference type="EMBL" id="GIY60812.1"/>
    </source>
</evidence>
<dbReference type="SUPFAM" id="SSF81321">
    <property type="entry name" value="Family A G protein-coupled receptor-like"/>
    <property type="match status" value="1"/>
</dbReference>
<evidence type="ECO:0000256" key="2">
    <source>
        <dbReference type="ARBA" id="ARBA00022475"/>
    </source>
</evidence>
<evidence type="ECO:0000256" key="1">
    <source>
        <dbReference type="ARBA" id="ARBA00004651"/>
    </source>
</evidence>
<feature type="transmembrane region" description="Helical" evidence="6">
    <location>
        <begin position="115"/>
        <end position="133"/>
    </location>
</feature>
<keyword evidence="6" id="KW-1133">Transmembrane helix</keyword>
<dbReference type="GO" id="GO:0004995">
    <property type="term" value="F:tachykinin receptor activity"/>
    <property type="evidence" value="ECO:0007669"/>
    <property type="project" value="InterPro"/>
</dbReference>
<keyword evidence="3" id="KW-0297">G-protein coupled receptor</keyword>
<evidence type="ECO:0000256" key="3">
    <source>
        <dbReference type="ARBA" id="ARBA00023040"/>
    </source>
</evidence>
<organism evidence="7 8">
    <name type="scientific">Caerostris darwini</name>
    <dbReference type="NCBI Taxonomy" id="1538125"/>
    <lineage>
        <taxon>Eukaryota</taxon>
        <taxon>Metazoa</taxon>
        <taxon>Ecdysozoa</taxon>
        <taxon>Arthropoda</taxon>
        <taxon>Chelicerata</taxon>
        <taxon>Arachnida</taxon>
        <taxon>Araneae</taxon>
        <taxon>Araneomorphae</taxon>
        <taxon>Entelegynae</taxon>
        <taxon>Araneoidea</taxon>
        <taxon>Araneidae</taxon>
        <taxon>Caerostris</taxon>
    </lineage>
</organism>
<proteinExistence type="predicted"/>
<dbReference type="GO" id="GO:0005886">
    <property type="term" value="C:plasma membrane"/>
    <property type="evidence" value="ECO:0007669"/>
    <property type="project" value="UniProtKB-SubCell"/>
</dbReference>
<dbReference type="Proteomes" id="UP001054837">
    <property type="component" value="Unassembled WGS sequence"/>
</dbReference>
<dbReference type="EMBL" id="BPLQ01011857">
    <property type="protein sequence ID" value="GIY60812.1"/>
    <property type="molecule type" value="Genomic_DNA"/>
</dbReference>
<keyword evidence="5" id="KW-0807">Transducer</keyword>
<evidence type="ECO:0000313" key="8">
    <source>
        <dbReference type="Proteomes" id="UP001054837"/>
    </source>
</evidence>
<dbReference type="PANTHER" id="PTHR46925">
    <property type="entry name" value="G-PROTEIN COUPLED RECEPTOR TKR-1-RELATED"/>
    <property type="match status" value="1"/>
</dbReference>
<sequence>MSTLFLYLWRPTDSFFSFPQLQRRNPGRDLRFAHHLDDFHLLQGGPRTVGEPEHRRMHPETERERQVQEEDCENDDCRGCDLCCMLASLPCLLLVGSSFALIITVSNVQHTYLSIYWLAMSNSMYNPIIYCWMNSRFRQGFKNVFFLLQMERGTCQSFRETQPRHCSP</sequence>
<evidence type="ECO:0000256" key="6">
    <source>
        <dbReference type="SAM" id="Phobius"/>
    </source>
</evidence>
<keyword evidence="2" id="KW-1003">Cell membrane</keyword>
<dbReference type="PANTHER" id="PTHR46925:SF2">
    <property type="entry name" value="G-PROTEIN COUPLED RECEPTOR TKR-1-RELATED"/>
    <property type="match status" value="1"/>
</dbReference>
<name>A0AAV4USN3_9ARAC</name>
<comment type="subcellular location">
    <subcellularLocation>
        <location evidence="1">Cell membrane</location>
        <topology evidence="1">Multi-pass membrane protein</topology>
    </subcellularLocation>
</comment>
<dbReference type="AlphaFoldDB" id="A0AAV4USN3"/>
<evidence type="ECO:0000256" key="5">
    <source>
        <dbReference type="ARBA" id="ARBA00023224"/>
    </source>
</evidence>
<evidence type="ECO:0008006" key="9">
    <source>
        <dbReference type="Google" id="ProtNLM"/>
    </source>
</evidence>
<keyword evidence="6" id="KW-0812">Transmembrane</keyword>
<evidence type="ECO:0000256" key="4">
    <source>
        <dbReference type="ARBA" id="ARBA00023170"/>
    </source>
</evidence>
<keyword evidence="8" id="KW-1185">Reference proteome</keyword>